<keyword evidence="3" id="KW-1185">Reference proteome</keyword>
<name>A0A1H5RNY1_9SPHI</name>
<dbReference type="PROSITE" id="PS51257">
    <property type="entry name" value="PROKAR_LIPOPROTEIN"/>
    <property type="match status" value="1"/>
</dbReference>
<dbReference type="EMBL" id="FNUT01000001">
    <property type="protein sequence ID" value="SEF40066.1"/>
    <property type="molecule type" value="Genomic_DNA"/>
</dbReference>
<protein>
    <submittedName>
        <fullName evidence="2">Uncharacterized protein</fullName>
    </submittedName>
</protein>
<proteinExistence type="predicted"/>
<evidence type="ECO:0000256" key="1">
    <source>
        <dbReference type="SAM" id="SignalP"/>
    </source>
</evidence>
<feature type="signal peptide" evidence="1">
    <location>
        <begin position="1"/>
        <end position="23"/>
    </location>
</feature>
<reference evidence="3" key="1">
    <citation type="submission" date="2016-10" db="EMBL/GenBank/DDBJ databases">
        <authorList>
            <person name="Varghese N."/>
            <person name="Submissions S."/>
        </authorList>
    </citation>
    <scope>NUCLEOTIDE SEQUENCE [LARGE SCALE GENOMIC DNA]</scope>
    <source>
        <strain evidence="3">DSM 22361</strain>
    </source>
</reference>
<dbReference type="OrthoDB" id="697094at2"/>
<dbReference type="Proteomes" id="UP000236731">
    <property type="component" value="Unassembled WGS sequence"/>
</dbReference>
<dbReference type="RefSeq" id="WP_103904697.1">
    <property type="nucleotide sequence ID" value="NZ_CP049246.1"/>
</dbReference>
<gene>
    <name evidence="2" type="ORF">SAMN05421877_10115</name>
</gene>
<organism evidence="2 3">
    <name type="scientific">Sphingobacterium lactis</name>
    <dbReference type="NCBI Taxonomy" id="797291"/>
    <lineage>
        <taxon>Bacteria</taxon>
        <taxon>Pseudomonadati</taxon>
        <taxon>Bacteroidota</taxon>
        <taxon>Sphingobacteriia</taxon>
        <taxon>Sphingobacteriales</taxon>
        <taxon>Sphingobacteriaceae</taxon>
        <taxon>Sphingobacterium</taxon>
    </lineage>
</organism>
<feature type="chain" id="PRO_5009283214" evidence="1">
    <location>
        <begin position="24"/>
        <end position="355"/>
    </location>
</feature>
<evidence type="ECO:0000313" key="2">
    <source>
        <dbReference type="EMBL" id="SEF40066.1"/>
    </source>
</evidence>
<accession>A0A1H5RNY1</accession>
<keyword evidence="1" id="KW-0732">Signal</keyword>
<dbReference type="SUPFAM" id="SSF75011">
    <property type="entry name" value="3-carboxy-cis,cis-mucoante lactonizing enzyme"/>
    <property type="match status" value="1"/>
</dbReference>
<evidence type="ECO:0000313" key="3">
    <source>
        <dbReference type="Proteomes" id="UP000236731"/>
    </source>
</evidence>
<dbReference type="AlphaFoldDB" id="A0A1H5RNY1"/>
<sequence>MTFRYLYTLLALLTLVASSSCKRDDDEPIVNRDISRLYISYSEFERDPQRPKLKNLYVITAADSIELGAGAFAQGYQSNVQGGSTILFHPSARTIFQASLNTTQADTTIYSLRVGDYGALSPSGNIANARLNGVRGLVYHPSLDKLYAVRVSPDSSFVYVFNLPRGIRNYAKTSQNFQIADNRPVWDAAIVQSKMYLSRTDKDGGIDIYNNMVIQRDTLVPNVKPDIILTIPGSENIRGMSIDTVNNMLAVADFTGTGASSVGRILIFDNFSEMAKSTGNITPTRIITGASTGLKQPVDVDLDFRKDSDYLFVADAVSKKVYRFKKTDTGDVKPDKEFVSPGNYTPISLSLDARQ</sequence>